<keyword evidence="1" id="KW-0472">Membrane</keyword>
<name>A0A137NTZ2_CONC2</name>
<evidence type="ECO:0000313" key="2">
    <source>
        <dbReference type="EMBL" id="KXN66263.1"/>
    </source>
</evidence>
<keyword evidence="3" id="KW-1185">Reference proteome</keyword>
<sequence>MQWLRFILSYLMAEKHIEIAHGSSILKSNKLYVYESIDYNVKESSVTIYDLKDGPISQIINTTYRIYNVPKAYTPKLLNLPQGLPDERSDQIWLLGGQNINESYNQSIYNTMWAGQFTESSNIKFDSNFIKKPNFDSFPIGGYSQDIVNINNKPVMYIIGGFISSPDKKTNILTSKVFKYEFNSNSWSDLSESSNSILPPISDHQTVVVDNFLLVTNGLSPNITTKKYPQTAPYNSSTSILNYYNKAYKFDLLSESWSPVSIRTNLDENLYSNGHYMSHMHGASLKLYKGSLVAYTVLYNLKTNNHEPYLALLDYNNWEWHWTHVNTDTGIDNTLQLSFHQSIVINDQLLLIHGFSNQIAWKKIFVINIVQRKFSSLLNFSGSSGAGTGLPIYLIATIVLAVIVVLLCIGIAYFQFVYKKRIEERKNKKSMKEIWVTEFVDIDAHKSIINSNMLENINTLTSDPITKSGLSQNEIFDNDASDISGLECFKYNPDVIEAEDINDIKASSEKTHRLS</sequence>
<dbReference type="EMBL" id="KQ964747">
    <property type="protein sequence ID" value="KXN66263.1"/>
    <property type="molecule type" value="Genomic_DNA"/>
</dbReference>
<proteinExistence type="predicted"/>
<feature type="transmembrane region" description="Helical" evidence="1">
    <location>
        <begin position="392"/>
        <end position="418"/>
    </location>
</feature>
<keyword evidence="1" id="KW-1133">Transmembrane helix</keyword>
<protein>
    <recommendedName>
        <fullName evidence="4">Galactose oxidase</fullName>
    </recommendedName>
</protein>
<evidence type="ECO:0008006" key="4">
    <source>
        <dbReference type="Google" id="ProtNLM"/>
    </source>
</evidence>
<keyword evidence="1" id="KW-0812">Transmembrane</keyword>
<dbReference type="Proteomes" id="UP000070444">
    <property type="component" value="Unassembled WGS sequence"/>
</dbReference>
<dbReference type="Gene3D" id="2.120.10.80">
    <property type="entry name" value="Kelch-type beta propeller"/>
    <property type="match status" value="1"/>
</dbReference>
<dbReference type="InterPro" id="IPR015915">
    <property type="entry name" value="Kelch-typ_b-propeller"/>
</dbReference>
<reference evidence="2 3" key="1">
    <citation type="journal article" date="2015" name="Genome Biol. Evol.">
        <title>Phylogenomic analyses indicate that early fungi evolved digesting cell walls of algal ancestors of land plants.</title>
        <authorList>
            <person name="Chang Y."/>
            <person name="Wang S."/>
            <person name="Sekimoto S."/>
            <person name="Aerts A.L."/>
            <person name="Choi C."/>
            <person name="Clum A."/>
            <person name="LaButti K.M."/>
            <person name="Lindquist E.A."/>
            <person name="Yee Ngan C."/>
            <person name="Ohm R.A."/>
            <person name="Salamov A.A."/>
            <person name="Grigoriev I.V."/>
            <person name="Spatafora J.W."/>
            <person name="Berbee M.L."/>
        </authorList>
    </citation>
    <scope>NUCLEOTIDE SEQUENCE [LARGE SCALE GENOMIC DNA]</scope>
    <source>
        <strain evidence="2 3">NRRL 28638</strain>
    </source>
</reference>
<dbReference type="AlphaFoldDB" id="A0A137NTZ2"/>
<accession>A0A137NTZ2</accession>
<dbReference type="SUPFAM" id="SSF117281">
    <property type="entry name" value="Kelch motif"/>
    <property type="match status" value="1"/>
</dbReference>
<gene>
    <name evidence="2" type="ORF">CONCODRAFT_11931</name>
</gene>
<dbReference type="OrthoDB" id="45365at2759"/>
<organism evidence="2 3">
    <name type="scientific">Conidiobolus coronatus (strain ATCC 28846 / CBS 209.66 / NRRL 28638)</name>
    <name type="common">Delacroixia coronata</name>
    <dbReference type="NCBI Taxonomy" id="796925"/>
    <lineage>
        <taxon>Eukaryota</taxon>
        <taxon>Fungi</taxon>
        <taxon>Fungi incertae sedis</taxon>
        <taxon>Zoopagomycota</taxon>
        <taxon>Entomophthoromycotina</taxon>
        <taxon>Entomophthoromycetes</taxon>
        <taxon>Entomophthorales</taxon>
        <taxon>Ancylistaceae</taxon>
        <taxon>Conidiobolus</taxon>
    </lineage>
</organism>
<evidence type="ECO:0000313" key="3">
    <source>
        <dbReference type="Proteomes" id="UP000070444"/>
    </source>
</evidence>
<evidence type="ECO:0000256" key="1">
    <source>
        <dbReference type="SAM" id="Phobius"/>
    </source>
</evidence>